<dbReference type="OrthoDB" id="5563016at2759"/>
<feature type="region of interest" description="Disordered" evidence="1">
    <location>
        <begin position="267"/>
        <end position="344"/>
    </location>
</feature>
<feature type="compositionally biased region" description="Basic and acidic residues" evidence="1">
    <location>
        <begin position="237"/>
        <end position="250"/>
    </location>
</feature>
<gene>
    <name evidence="2" type="ORF">PISL3812_06236</name>
</gene>
<proteinExistence type="predicted"/>
<feature type="region of interest" description="Disordered" evidence="1">
    <location>
        <begin position="620"/>
        <end position="639"/>
    </location>
</feature>
<feature type="compositionally biased region" description="Polar residues" evidence="1">
    <location>
        <begin position="208"/>
        <end position="223"/>
    </location>
</feature>
<dbReference type="PANTHER" id="PTHR12751">
    <property type="entry name" value="PHOSPHATASE AND ACTIN REGULATOR PHACTR"/>
    <property type="match status" value="1"/>
</dbReference>
<feature type="compositionally biased region" description="Polar residues" evidence="1">
    <location>
        <begin position="318"/>
        <end position="333"/>
    </location>
</feature>
<feature type="compositionally biased region" description="Low complexity" evidence="1">
    <location>
        <begin position="170"/>
        <end position="184"/>
    </location>
</feature>
<dbReference type="AlphaFoldDB" id="A0A0U1M2G1"/>
<feature type="compositionally biased region" description="Polar residues" evidence="1">
    <location>
        <begin position="623"/>
        <end position="639"/>
    </location>
</feature>
<keyword evidence="3" id="KW-1185">Reference proteome</keyword>
<feature type="region of interest" description="Disordered" evidence="1">
    <location>
        <begin position="78"/>
        <end position="250"/>
    </location>
</feature>
<sequence length="704" mass="75572">MAALVQTIPQQNGTVTLLQTRPASASDHSSFISPSHVTQPQYTRGHAMSFSSYNGVNTSGPNRNSVAPYAFTSTPGLVTAAGNAPQRQSQTHPESLYSPALTQNGAPQHLSHFAAGSVSSSSTSSNSSSRPSHVSQDDSILSSRRRQADPAPRPLSTVNLPSQSPFLNLSSPATAPTPSTSSKPSPDRYRRGKRSQDTTAQPAVAIPTRSSSYDPTAITTISQPPRPTLAGHVRVPSADDTRIEKPANPEIAKRYRRRSWASIDAAGAHAQETPSPSLFSPLPELKFDNEPARPPSSHSQKNSSSESPHSDHKGSASVLHNPSPLSNQITPETPTSPPLKTSPELVHSPAAQRLADISKMSGKKPSKSRLRRAFSFGSAAELRKVSAQNSMGKLDIDHEPTGEELDPEQAAIAAQQEANGLGNSIYSHQLGSTDNLSISSTASSASIMLRKMGRGMKKSTRSLVGLFRPKSISNMQTDSVAVQPTAQVSVVNIEAERKMVVANPDPHDQSGGGTVFPKIQTTKTQVPLLSEHASNDANNARKSIVGGERERAEVLAAVKKGILKRSGSSSPIVKPMEPNRSYVADSPNSSAPSTPDEQSHRLGHRRTDTVKIEGEDYFLQPGKLTSDSKSAPGTPQPVVSKSIVFSPRIQFHETWPSGEYDRRGEIATCNKLTPLLAQQIKEELNTFKMEMEVHETSKVYTHFL</sequence>
<feature type="compositionally biased region" description="Polar residues" evidence="1">
    <location>
        <begin position="156"/>
        <end position="169"/>
    </location>
</feature>
<dbReference type="EMBL" id="CVMT01000006">
    <property type="protein sequence ID" value="CRG89200.1"/>
    <property type="molecule type" value="Genomic_DNA"/>
</dbReference>
<feature type="compositionally biased region" description="Low complexity" evidence="1">
    <location>
        <begin position="295"/>
        <end position="307"/>
    </location>
</feature>
<protein>
    <submittedName>
        <fullName evidence="2">Protein BNI4</fullName>
    </submittedName>
</protein>
<evidence type="ECO:0000256" key="1">
    <source>
        <dbReference type="SAM" id="MobiDB-lite"/>
    </source>
</evidence>
<feature type="compositionally biased region" description="Polar residues" evidence="1">
    <location>
        <begin position="586"/>
        <end position="596"/>
    </location>
</feature>
<name>A0A0U1M2G1_TALIS</name>
<evidence type="ECO:0000313" key="3">
    <source>
        <dbReference type="Proteomes" id="UP000054383"/>
    </source>
</evidence>
<feature type="compositionally biased region" description="Basic and acidic residues" evidence="1">
    <location>
        <begin position="597"/>
        <end position="611"/>
    </location>
</feature>
<evidence type="ECO:0000313" key="2">
    <source>
        <dbReference type="EMBL" id="CRG89200.1"/>
    </source>
</evidence>
<dbReference type="GO" id="GO:0030036">
    <property type="term" value="P:actin cytoskeleton organization"/>
    <property type="evidence" value="ECO:0007669"/>
    <property type="project" value="TreeGrafter"/>
</dbReference>
<feature type="region of interest" description="Disordered" evidence="1">
    <location>
        <begin position="566"/>
        <end position="611"/>
    </location>
</feature>
<reference evidence="2 3" key="1">
    <citation type="submission" date="2015-04" db="EMBL/GenBank/DDBJ databases">
        <authorList>
            <person name="Syromyatnikov M.Y."/>
            <person name="Popov V.N."/>
        </authorList>
    </citation>
    <scope>NUCLEOTIDE SEQUENCE [LARGE SCALE GENOMIC DNA]</scope>
    <source>
        <strain evidence="2">WF-38-12</strain>
    </source>
</reference>
<feature type="compositionally biased region" description="Low complexity" evidence="1">
    <location>
        <begin position="117"/>
        <end position="134"/>
    </location>
</feature>
<dbReference type="Proteomes" id="UP000054383">
    <property type="component" value="Unassembled WGS sequence"/>
</dbReference>
<dbReference type="OMA" id="EINNFKM"/>
<organism evidence="2 3">
    <name type="scientific">Talaromyces islandicus</name>
    <name type="common">Penicillium islandicum</name>
    <dbReference type="NCBI Taxonomy" id="28573"/>
    <lineage>
        <taxon>Eukaryota</taxon>
        <taxon>Fungi</taxon>
        <taxon>Dikarya</taxon>
        <taxon>Ascomycota</taxon>
        <taxon>Pezizomycotina</taxon>
        <taxon>Eurotiomycetes</taxon>
        <taxon>Eurotiomycetidae</taxon>
        <taxon>Eurotiales</taxon>
        <taxon>Trichocomaceae</taxon>
        <taxon>Talaromyces</taxon>
        <taxon>Talaromyces sect. Islandici</taxon>
    </lineage>
</organism>
<dbReference type="PANTHER" id="PTHR12751:SF18">
    <property type="entry name" value="PHOSPHATASE AND ACTIN REGULATOR 1"/>
    <property type="match status" value="1"/>
</dbReference>
<dbReference type="STRING" id="28573.A0A0U1M2G1"/>
<accession>A0A0U1M2G1</accession>
<feature type="compositionally biased region" description="Low complexity" evidence="1">
    <location>
        <begin position="274"/>
        <end position="284"/>
    </location>
</feature>
<dbReference type="GO" id="GO:0003779">
    <property type="term" value="F:actin binding"/>
    <property type="evidence" value="ECO:0007669"/>
    <property type="project" value="TreeGrafter"/>
</dbReference>